<comment type="caution">
    <text evidence="10">The sequence shown here is derived from an EMBL/GenBank/DDBJ whole genome shotgun (WGS) entry which is preliminary data.</text>
</comment>
<evidence type="ECO:0000259" key="7">
    <source>
        <dbReference type="PROSITE" id="PS50111"/>
    </source>
</evidence>
<evidence type="ECO:0000256" key="1">
    <source>
        <dbReference type="ARBA" id="ARBA00004429"/>
    </source>
</evidence>
<protein>
    <submittedName>
        <fullName evidence="10">Methyl-accepting chemotaxis protein</fullName>
    </submittedName>
</protein>
<dbReference type="PANTHER" id="PTHR32089:SF74">
    <property type="entry name" value="METHYL-ACCEPTING CHEMOTAXIS PROTEIN AER"/>
    <property type="match status" value="1"/>
</dbReference>
<evidence type="ECO:0000256" key="4">
    <source>
        <dbReference type="ARBA" id="ARBA00029447"/>
    </source>
</evidence>
<sequence length="525" mass="55967">MRVNQPVTQKDYPFPASYRLISGTDSRGHITYCNDAFAEVSGFSREQLIGQPHNMIRHPDMPPSVFKEMWQTISSGNVWMGLVKNRRKNGDHYWVSAFVTPVYDANKIVGYESVRVAALPDEVTRAEQAYQRISAGKAAVSGMADFAATAAVASPVVVPGLLATAGIAYLASLPVAALALTSTVVSAGWVILKRRAEWQSLLDISPASYSNSMVAQTYFNADVSSARARLALACEIARSRTALTRIEDAAVTLDNIVGETLKETKVTFAATEHQENATQLVASAITEMSAAIQEVAGNVEANAQSAKNALNNVRDGAGLAKDAKTAIDQLSDSVASIARTVRELSESTTEIGQAASIISSIADQTNLLALNAAIEAARAGEQGRGFSVVADEVRSLALKTRESTDKIHKIVEVLTQRATNAVNISQTGEQAATRGVDIVEQTRQALESINTAVGQITESTLQMSAAVEEQSTVADHINQQIVEIADGAASTKTSANNSLQSNTRLSATVADVRSIIKRFTVRGRS</sequence>
<dbReference type="RefSeq" id="WP_217668925.1">
    <property type="nucleotide sequence ID" value="NZ_JAHRID010000003.1"/>
</dbReference>
<reference evidence="10 11" key="1">
    <citation type="submission" date="2021-06" db="EMBL/GenBank/DDBJ databases">
        <title>Rheinheimera indica sp. nov., isolated from deep-sea sediment.</title>
        <authorList>
            <person name="Wang Z."/>
            <person name="Zhang X.-Y."/>
        </authorList>
    </citation>
    <scope>NUCLEOTIDE SEQUENCE [LARGE SCALE GENOMIC DNA]</scope>
    <source>
        <strain evidence="10 11">SM2107</strain>
    </source>
</reference>
<evidence type="ECO:0000256" key="5">
    <source>
        <dbReference type="PROSITE-ProRule" id="PRU00284"/>
    </source>
</evidence>
<accession>A0ABS6MKH7</accession>
<evidence type="ECO:0000313" key="11">
    <source>
        <dbReference type="Proteomes" id="UP000704611"/>
    </source>
</evidence>
<keyword evidence="6" id="KW-0472">Membrane</keyword>
<proteinExistence type="inferred from homology"/>
<dbReference type="InterPro" id="IPR013655">
    <property type="entry name" value="PAS_fold_3"/>
</dbReference>
<dbReference type="NCBIfam" id="TIGR00229">
    <property type="entry name" value="sensory_box"/>
    <property type="match status" value="1"/>
</dbReference>
<keyword evidence="6" id="KW-1133">Transmembrane helix</keyword>
<keyword evidence="6" id="KW-0812">Transmembrane</keyword>
<dbReference type="Proteomes" id="UP000704611">
    <property type="component" value="Unassembled WGS sequence"/>
</dbReference>
<keyword evidence="2" id="KW-0997">Cell inner membrane</keyword>
<dbReference type="SMART" id="SM00283">
    <property type="entry name" value="MA"/>
    <property type="match status" value="1"/>
</dbReference>
<evidence type="ECO:0000256" key="3">
    <source>
        <dbReference type="ARBA" id="ARBA00023224"/>
    </source>
</evidence>
<evidence type="ECO:0000256" key="2">
    <source>
        <dbReference type="ARBA" id="ARBA00022519"/>
    </source>
</evidence>
<dbReference type="InterPro" id="IPR000014">
    <property type="entry name" value="PAS"/>
</dbReference>
<dbReference type="PROSITE" id="PS50112">
    <property type="entry name" value="PAS"/>
    <property type="match status" value="1"/>
</dbReference>
<dbReference type="EMBL" id="JAHRID010000003">
    <property type="protein sequence ID" value="MBV2129308.1"/>
    <property type="molecule type" value="Genomic_DNA"/>
</dbReference>
<gene>
    <name evidence="10" type="ORF">KQY15_09395</name>
</gene>
<dbReference type="CDD" id="cd11386">
    <property type="entry name" value="MCP_signal"/>
    <property type="match status" value="1"/>
</dbReference>
<comment type="similarity">
    <text evidence="4">Belongs to the methyl-accepting chemotaxis (MCP) protein family.</text>
</comment>
<dbReference type="CDD" id="cd00130">
    <property type="entry name" value="PAS"/>
    <property type="match status" value="1"/>
</dbReference>
<comment type="subcellular location">
    <subcellularLocation>
        <location evidence="1">Cell inner membrane</location>
        <topology evidence="1">Multi-pass membrane protein</topology>
    </subcellularLocation>
</comment>
<feature type="transmembrane region" description="Helical" evidence="6">
    <location>
        <begin position="146"/>
        <end position="169"/>
    </location>
</feature>
<feature type="domain" description="PAS" evidence="8">
    <location>
        <begin position="25"/>
        <end position="76"/>
    </location>
</feature>
<feature type="domain" description="T-SNARE coiled-coil homology" evidence="9">
    <location>
        <begin position="436"/>
        <end position="481"/>
    </location>
</feature>
<evidence type="ECO:0000313" key="10">
    <source>
        <dbReference type="EMBL" id="MBV2129308.1"/>
    </source>
</evidence>
<dbReference type="SMART" id="SM00091">
    <property type="entry name" value="PAS"/>
    <property type="match status" value="1"/>
</dbReference>
<dbReference type="PROSITE" id="PS50192">
    <property type="entry name" value="T_SNARE"/>
    <property type="match status" value="1"/>
</dbReference>
<keyword evidence="3 5" id="KW-0807">Transducer</keyword>
<keyword evidence="11" id="KW-1185">Reference proteome</keyword>
<evidence type="ECO:0000259" key="8">
    <source>
        <dbReference type="PROSITE" id="PS50112"/>
    </source>
</evidence>
<keyword evidence="2" id="KW-1003">Cell membrane</keyword>
<feature type="transmembrane region" description="Helical" evidence="6">
    <location>
        <begin position="175"/>
        <end position="192"/>
    </location>
</feature>
<dbReference type="InterPro" id="IPR000727">
    <property type="entry name" value="T_SNARE_dom"/>
</dbReference>
<dbReference type="Pfam" id="PF00015">
    <property type="entry name" value="MCPsignal"/>
    <property type="match status" value="1"/>
</dbReference>
<evidence type="ECO:0000256" key="6">
    <source>
        <dbReference type="SAM" id="Phobius"/>
    </source>
</evidence>
<dbReference type="PROSITE" id="PS50111">
    <property type="entry name" value="CHEMOTAXIS_TRANSDUC_2"/>
    <property type="match status" value="1"/>
</dbReference>
<dbReference type="Pfam" id="PF08447">
    <property type="entry name" value="PAS_3"/>
    <property type="match status" value="1"/>
</dbReference>
<dbReference type="PANTHER" id="PTHR32089">
    <property type="entry name" value="METHYL-ACCEPTING CHEMOTAXIS PROTEIN MCPB"/>
    <property type="match status" value="1"/>
</dbReference>
<evidence type="ECO:0000259" key="9">
    <source>
        <dbReference type="PROSITE" id="PS50192"/>
    </source>
</evidence>
<feature type="domain" description="Methyl-accepting transducer" evidence="7">
    <location>
        <begin position="249"/>
        <end position="485"/>
    </location>
</feature>
<dbReference type="InterPro" id="IPR004089">
    <property type="entry name" value="MCPsignal_dom"/>
</dbReference>
<name>A0ABS6MKH7_9GAMM</name>
<organism evidence="10 11">
    <name type="scientific">Arsukibacterium indicum</name>
    <dbReference type="NCBI Taxonomy" id="2848612"/>
    <lineage>
        <taxon>Bacteria</taxon>
        <taxon>Pseudomonadati</taxon>
        <taxon>Pseudomonadota</taxon>
        <taxon>Gammaproteobacteria</taxon>
        <taxon>Chromatiales</taxon>
        <taxon>Chromatiaceae</taxon>
        <taxon>Arsukibacterium</taxon>
    </lineage>
</organism>